<keyword evidence="7" id="KW-1185">Reference proteome</keyword>
<reference evidence="6 7" key="1">
    <citation type="submission" date="2013-01" db="EMBL/GenBank/DDBJ databases">
        <title>Whole genome shotgun sequence of Gordonia soli NBRC 108243.</title>
        <authorList>
            <person name="Isaki-Nakamura S."/>
            <person name="Hosoyama A."/>
            <person name="Tsuchikane K."/>
            <person name="Ando Y."/>
            <person name="Baba S."/>
            <person name="Ohji S."/>
            <person name="Hamada M."/>
            <person name="Tamura T."/>
            <person name="Yamazoe A."/>
            <person name="Yamazaki S."/>
            <person name="Fujita N."/>
        </authorList>
    </citation>
    <scope>NUCLEOTIDE SEQUENCE [LARGE SCALE GENOMIC DNA]</scope>
    <source>
        <strain evidence="6 7">NBRC 108243</strain>
    </source>
</reference>
<organism evidence="6 7">
    <name type="scientific">Gordonia soli NBRC 108243</name>
    <dbReference type="NCBI Taxonomy" id="1223545"/>
    <lineage>
        <taxon>Bacteria</taxon>
        <taxon>Bacillati</taxon>
        <taxon>Actinomycetota</taxon>
        <taxon>Actinomycetes</taxon>
        <taxon>Mycobacteriales</taxon>
        <taxon>Gordoniaceae</taxon>
        <taxon>Gordonia</taxon>
    </lineage>
</organism>
<dbReference type="EMBL" id="BANX01000005">
    <property type="protein sequence ID" value="GAC66926.1"/>
    <property type="molecule type" value="Genomic_DNA"/>
</dbReference>
<dbReference type="Proteomes" id="UP000011666">
    <property type="component" value="Unassembled WGS sequence"/>
</dbReference>
<evidence type="ECO:0000313" key="7">
    <source>
        <dbReference type="Proteomes" id="UP000011666"/>
    </source>
</evidence>
<dbReference type="GO" id="GO:1901678">
    <property type="term" value="P:iron coordination entity transport"/>
    <property type="evidence" value="ECO:0007669"/>
    <property type="project" value="UniProtKB-ARBA"/>
</dbReference>
<comment type="caution">
    <text evidence="6">The sequence shown here is derived from an EMBL/GenBank/DDBJ whole genome shotgun (WGS) entry which is preliminary data.</text>
</comment>
<evidence type="ECO:0000259" key="5">
    <source>
        <dbReference type="PROSITE" id="PS50983"/>
    </source>
</evidence>
<gene>
    <name evidence="6" type="ORF">GS4_05_01350</name>
</gene>
<dbReference type="RefSeq" id="WP_007617605.1">
    <property type="nucleotide sequence ID" value="NZ_BANX01000005.1"/>
</dbReference>
<evidence type="ECO:0000256" key="4">
    <source>
        <dbReference type="ARBA" id="ARBA00022729"/>
    </source>
</evidence>
<sequence length="340" mass="36029">MNLRRHTRPHRVGGRWQSVVMSMIVIATIGACTAPADPSDGRPTARIDSAYGSVVVPRTDQGIWALDPATAVELLILGVTPIGFTRYEQESDAATRAYLGILGDAGVPAADPDSVPLIAAAAPRLIVGTRARTTDSRYEQLRKIAPTLVTGSSTSWARALSVAGIATGRGDRSESVTAHLRGRIEALRRRLAGTRFHGQTVSMMSACGPGTYCIYQGGRAAGEALTALGFSRPPDQRVTGTDFGFSTVSEEVVGTTVAPITFVLGGSVQYGSPSPLENPRFDTTGTRTREVDFGAWYGAHAFDVRWILADLESALFDDGGIADATAGVAFYRELRSVAGR</sequence>
<evidence type="ECO:0000256" key="3">
    <source>
        <dbReference type="ARBA" id="ARBA00022448"/>
    </source>
</evidence>
<dbReference type="SUPFAM" id="SSF53807">
    <property type="entry name" value="Helical backbone' metal receptor"/>
    <property type="match status" value="1"/>
</dbReference>
<dbReference type="Gene3D" id="3.40.50.1980">
    <property type="entry name" value="Nitrogenase molybdenum iron protein domain"/>
    <property type="match status" value="2"/>
</dbReference>
<dbReference type="PANTHER" id="PTHR30532">
    <property type="entry name" value="IRON III DICITRATE-BINDING PERIPLASMIC PROTEIN"/>
    <property type="match status" value="1"/>
</dbReference>
<accession>M0QF57</accession>
<comment type="similarity">
    <text evidence="2">Belongs to the bacterial solute-binding protein 8 family.</text>
</comment>
<evidence type="ECO:0000256" key="1">
    <source>
        <dbReference type="ARBA" id="ARBA00004196"/>
    </source>
</evidence>
<dbReference type="AlphaFoldDB" id="M0QF57"/>
<protein>
    <submittedName>
        <fullName evidence="6">Putative iron-siderophore ABC transporter substrate-binding protein</fullName>
    </submittedName>
</protein>
<proteinExistence type="inferred from homology"/>
<keyword evidence="4" id="KW-0732">Signal</keyword>
<dbReference type="Pfam" id="PF01497">
    <property type="entry name" value="Peripla_BP_2"/>
    <property type="match status" value="1"/>
</dbReference>
<feature type="domain" description="Fe/B12 periplasmic-binding" evidence="5">
    <location>
        <begin position="62"/>
        <end position="319"/>
    </location>
</feature>
<dbReference type="eggNOG" id="COG0614">
    <property type="taxonomic scope" value="Bacteria"/>
</dbReference>
<dbReference type="InterPro" id="IPR002491">
    <property type="entry name" value="ABC_transptr_periplasmic_BD"/>
</dbReference>
<evidence type="ECO:0000313" key="6">
    <source>
        <dbReference type="EMBL" id="GAC66926.1"/>
    </source>
</evidence>
<keyword evidence="3" id="KW-0813">Transport</keyword>
<evidence type="ECO:0000256" key="2">
    <source>
        <dbReference type="ARBA" id="ARBA00008814"/>
    </source>
</evidence>
<dbReference type="PROSITE" id="PS50983">
    <property type="entry name" value="FE_B12_PBP"/>
    <property type="match status" value="1"/>
</dbReference>
<dbReference type="PANTHER" id="PTHR30532:SF24">
    <property type="entry name" value="FERRIC ENTEROBACTIN-BINDING PERIPLASMIC PROTEIN FEPB"/>
    <property type="match status" value="1"/>
</dbReference>
<name>M0QF57_9ACTN</name>
<comment type="subcellular location">
    <subcellularLocation>
        <location evidence="1">Cell envelope</location>
    </subcellularLocation>
</comment>
<dbReference type="GO" id="GO:0030288">
    <property type="term" value="C:outer membrane-bounded periplasmic space"/>
    <property type="evidence" value="ECO:0007669"/>
    <property type="project" value="TreeGrafter"/>
</dbReference>
<dbReference type="PROSITE" id="PS51257">
    <property type="entry name" value="PROKAR_LIPOPROTEIN"/>
    <property type="match status" value="1"/>
</dbReference>
<dbReference type="STRING" id="1223545.GS4_05_01350"/>
<dbReference type="OrthoDB" id="9793175at2"/>
<dbReference type="InterPro" id="IPR051313">
    <property type="entry name" value="Bact_iron-sidero_bind"/>
</dbReference>